<evidence type="ECO:0000313" key="2">
    <source>
        <dbReference type="Proteomes" id="UP000053095"/>
    </source>
</evidence>
<organism evidence="1 2">
    <name type="scientific">Talaromyces pinophilus</name>
    <name type="common">Penicillium pinophilum</name>
    <dbReference type="NCBI Taxonomy" id="128442"/>
    <lineage>
        <taxon>Eukaryota</taxon>
        <taxon>Fungi</taxon>
        <taxon>Dikarya</taxon>
        <taxon>Ascomycota</taxon>
        <taxon>Pezizomycotina</taxon>
        <taxon>Eurotiomycetes</taxon>
        <taxon>Eurotiomycetidae</taxon>
        <taxon>Eurotiales</taxon>
        <taxon>Trichocomaceae</taxon>
        <taxon>Talaromyces</taxon>
        <taxon>Talaromyces sect. Talaromyces</taxon>
    </lineage>
</organism>
<name>A0A0B8N2L6_TALPI</name>
<accession>A0A0B8N2L6</accession>
<dbReference type="PANTHER" id="PTHR38797">
    <property type="entry name" value="NUCLEAR PORE COMPLEX PROTEIN NUP85-RELATED"/>
    <property type="match status" value="1"/>
</dbReference>
<dbReference type="PANTHER" id="PTHR38797:SF4">
    <property type="entry name" value="NUCLEAR PORE COMPLEX PROTEIN NUP85"/>
    <property type="match status" value="1"/>
</dbReference>
<evidence type="ECO:0000313" key="1">
    <source>
        <dbReference type="EMBL" id="GAM33565.1"/>
    </source>
</evidence>
<proteinExistence type="predicted"/>
<dbReference type="Proteomes" id="UP000053095">
    <property type="component" value="Unassembled WGS sequence"/>
</dbReference>
<reference evidence="2" key="1">
    <citation type="journal article" date="2015" name="Genome Announc.">
        <title>Draft genome sequence of Talaromyces cellulolyticus strain Y-94, a source of lignocellulosic biomass-degrading enzymes.</title>
        <authorList>
            <person name="Fujii T."/>
            <person name="Koike H."/>
            <person name="Sawayama S."/>
            <person name="Yano S."/>
            <person name="Inoue H."/>
        </authorList>
    </citation>
    <scope>NUCLEOTIDE SEQUENCE [LARGE SCALE GENOMIC DNA]</scope>
    <source>
        <strain evidence="2">Y-94</strain>
    </source>
</reference>
<protein>
    <submittedName>
        <fullName evidence="1">Uncharacterized protein</fullName>
    </submittedName>
</protein>
<keyword evidence="2" id="KW-1185">Reference proteome</keyword>
<dbReference type="InterPro" id="IPR053204">
    <property type="entry name" value="Oxopyrrolidines_Biosynth-assoc"/>
</dbReference>
<sequence>MASLAFKIDETEPTLKVVDGRYSYWKAIEVLQGYFDPKGNLSIDQATTRLHDMLPTADEYENRGQPEMFGCVVLDIARQIPYTHPAQTDLVRLLRNMERSNRLNRLVTDEVYTFYLSMDDFKLSIREWYPWIFDEPGHYINMCAFIARTSTAGITGLTGPNYAIWTMRENLENECNNEAYSELVNGAAVWIICAGQWVFNEIVQYPPILDDWFEKAWSNGPLYTGPIVGIQRWKFWKNGFQIAEQSASANDECKKNARKAYDLMDVIERSCMF</sequence>
<gene>
    <name evidence="1" type="ORF">TCE0_011r00551</name>
</gene>
<dbReference type="AlphaFoldDB" id="A0A0B8N2L6"/>
<dbReference type="EMBL" id="DF933807">
    <property type="protein sequence ID" value="GAM33565.1"/>
    <property type="molecule type" value="Genomic_DNA"/>
</dbReference>
<dbReference type="Pfam" id="PF12311">
    <property type="entry name" value="DUF3632"/>
    <property type="match status" value="1"/>
</dbReference>
<dbReference type="InterPro" id="IPR022085">
    <property type="entry name" value="OpdG"/>
</dbReference>